<proteinExistence type="predicted"/>
<name>A0A6J2XJL9_SITOR</name>
<keyword evidence="1" id="KW-1185">Reference proteome</keyword>
<dbReference type="Gene3D" id="1.25.40.180">
    <property type="match status" value="1"/>
</dbReference>
<dbReference type="AlphaFoldDB" id="A0A6J2XJL9"/>
<evidence type="ECO:0000313" key="1">
    <source>
        <dbReference type="Proteomes" id="UP000504635"/>
    </source>
</evidence>
<dbReference type="GeneID" id="115878688"/>
<dbReference type="InterPro" id="IPR016024">
    <property type="entry name" value="ARM-type_fold"/>
</dbReference>
<organism evidence="1 2">
    <name type="scientific">Sitophilus oryzae</name>
    <name type="common">Rice weevil</name>
    <name type="synonym">Curculio oryzae</name>
    <dbReference type="NCBI Taxonomy" id="7048"/>
    <lineage>
        <taxon>Eukaryota</taxon>
        <taxon>Metazoa</taxon>
        <taxon>Ecdysozoa</taxon>
        <taxon>Arthropoda</taxon>
        <taxon>Hexapoda</taxon>
        <taxon>Insecta</taxon>
        <taxon>Pterygota</taxon>
        <taxon>Neoptera</taxon>
        <taxon>Endopterygota</taxon>
        <taxon>Coleoptera</taxon>
        <taxon>Polyphaga</taxon>
        <taxon>Cucujiformia</taxon>
        <taxon>Curculionidae</taxon>
        <taxon>Dryophthorinae</taxon>
        <taxon>Sitophilus</taxon>
    </lineage>
</organism>
<evidence type="ECO:0000313" key="2">
    <source>
        <dbReference type="RefSeq" id="XP_030751120.1"/>
    </source>
</evidence>
<dbReference type="InParanoid" id="A0A6J2XJL9"/>
<dbReference type="Proteomes" id="UP000504635">
    <property type="component" value="Unplaced"/>
</dbReference>
<gene>
    <name evidence="2" type="primary">LOC115878688</name>
</gene>
<dbReference type="SUPFAM" id="SSF48371">
    <property type="entry name" value="ARM repeat"/>
    <property type="match status" value="1"/>
</dbReference>
<dbReference type="KEGG" id="soy:115878688"/>
<sequence>MVRKARFVFLQLEQTWKRKDIKMEALALAKKLEESERLSKNDEIGDRPSNGTAKNYQSYQHTIGSMKRQFSIQPKNLQFKIPEVSKMFDAKKSYSNRKKIVSKVGHILAVQSVKHIIRNCMGQKHGAEHACQDVGDTDTDDKLHMYKFLDKYLAGYCTQEFYKDWENIPKIDYSKLVCESFNYVREKSEVVQLKMNELLAFLFSTGYLSFDVFKMGFEEFLKHVGEIDLYDTDVWLFIAKHLAFFVLNGVIPINGLPDLLVTLVEAGAAAVILKHLISLIISHKGSDFLKSMWQQSGLKFTNFMSEDKVQSFISENVSVKVLIFLQMQIHLKHPFSTFFCIHWQALTLVIHEKNKTNIY</sequence>
<dbReference type="OrthoDB" id="514777at2759"/>
<reference evidence="2" key="1">
    <citation type="submission" date="2025-08" db="UniProtKB">
        <authorList>
            <consortium name="RefSeq"/>
        </authorList>
    </citation>
    <scope>IDENTIFICATION</scope>
    <source>
        <tissue evidence="2">Gonads</tissue>
    </source>
</reference>
<accession>A0A6J2XJL9</accession>
<protein>
    <submittedName>
        <fullName evidence="2">Uncharacterized protein LOC115878688 isoform X1</fullName>
    </submittedName>
</protein>
<dbReference type="RefSeq" id="XP_030751120.1">
    <property type="nucleotide sequence ID" value="XM_030895260.1"/>
</dbReference>